<dbReference type="PIRSF" id="PIRSF033091">
    <property type="entry name" value="Pesterase_YhaO"/>
    <property type="match status" value="1"/>
</dbReference>
<dbReference type="Gene3D" id="3.60.21.10">
    <property type="match status" value="1"/>
</dbReference>
<name>A0ABW1UF63_9LACO</name>
<dbReference type="CDD" id="cd00840">
    <property type="entry name" value="MPP_Mre11_N"/>
    <property type="match status" value="1"/>
</dbReference>
<dbReference type="EMBL" id="JBHSSB010000004">
    <property type="protein sequence ID" value="MFC6293879.1"/>
    <property type="molecule type" value="Genomic_DNA"/>
</dbReference>
<sequence length="408" mass="45003">MKFIHAADLHLDTPFQGLRDLPADLQQRLLQAPLASLSKLVDLAIDETVDFVLLVGDLFDQAEQSVQAQAALMLQLERLNEAQIPVVLSFGNHDFQPDDADWHFPANVHAFGSQVETVTLTTAQQTQVAITGFSYAQRWQTAAMIDQFPLKSATADYQIGMWHGQVGVAGDHYAPFSVGELLSKHYDYWALGHIHQRQALNVQPPIEYPGNLQGRQRNETGAKGCLLVTSTTDHQLKVDFKPLATIVWREWQPKLAGEFSRSALLAQLTDQLGKTMTTPTQLVSLKLPSEAKLDEGASLAVAQGSLLRQLQQATTGGMWWPVDLQMATATTPTTLEFGDAAATWQRVGQSVITPESVASLADRLLDEDFLNGALLDDMTANQWQQQIMTLLTDQYQLTREKDGAADAD</sequence>
<gene>
    <name evidence="3" type="ORF">ACFQH1_01335</name>
</gene>
<evidence type="ECO:0000259" key="2">
    <source>
        <dbReference type="Pfam" id="PF00149"/>
    </source>
</evidence>
<keyword evidence="3" id="KW-0269">Exonuclease</keyword>
<dbReference type="PANTHER" id="PTHR30337">
    <property type="entry name" value="COMPONENT OF ATP-DEPENDENT DSDNA EXONUCLEASE"/>
    <property type="match status" value="1"/>
</dbReference>
<comment type="caution">
    <text evidence="3">The sequence shown here is derived from an EMBL/GenBank/DDBJ whole genome shotgun (WGS) entry which is preliminary data.</text>
</comment>
<dbReference type="Pfam" id="PF00149">
    <property type="entry name" value="Metallophos"/>
    <property type="match status" value="1"/>
</dbReference>
<dbReference type="PANTHER" id="PTHR30337:SF7">
    <property type="entry name" value="PHOSPHOESTERASE"/>
    <property type="match status" value="1"/>
</dbReference>
<dbReference type="GO" id="GO:0004527">
    <property type="term" value="F:exonuclease activity"/>
    <property type="evidence" value="ECO:0007669"/>
    <property type="project" value="UniProtKB-KW"/>
</dbReference>
<dbReference type="Proteomes" id="UP001596227">
    <property type="component" value="Unassembled WGS sequence"/>
</dbReference>
<dbReference type="InterPro" id="IPR050535">
    <property type="entry name" value="DNA_Repair-Maintenance_Comp"/>
</dbReference>
<dbReference type="RefSeq" id="WP_137607396.1">
    <property type="nucleotide sequence ID" value="NZ_BJDH01000005.1"/>
</dbReference>
<evidence type="ECO:0000256" key="1">
    <source>
        <dbReference type="ARBA" id="ARBA00022801"/>
    </source>
</evidence>
<keyword evidence="1" id="KW-0378">Hydrolase</keyword>
<protein>
    <submittedName>
        <fullName evidence="3">Exonuclease SbcCD subunit D</fullName>
    </submittedName>
</protein>
<dbReference type="InterPro" id="IPR029052">
    <property type="entry name" value="Metallo-depent_PP-like"/>
</dbReference>
<proteinExistence type="predicted"/>
<organism evidence="3 4">
    <name type="scientific">Lactiplantibacillus daoliensis</name>
    <dbReference type="NCBI Taxonomy" id="2559916"/>
    <lineage>
        <taxon>Bacteria</taxon>
        <taxon>Bacillati</taxon>
        <taxon>Bacillota</taxon>
        <taxon>Bacilli</taxon>
        <taxon>Lactobacillales</taxon>
        <taxon>Lactobacillaceae</taxon>
        <taxon>Lactiplantibacillus</taxon>
    </lineage>
</organism>
<keyword evidence="4" id="KW-1185">Reference proteome</keyword>
<evidence type="ECO:0000313" key="3">
    <source>
        <dbReference type="EMBL" id="MFC6293879.1"/>
    </source>
</evidence>
<dbReference type="SUPFAM" id="SSF56300">
    <property type="entry name" value="Metallo-dependent phosphatases"/>
    <property type="match status" value="1"/>
</dbReference>
<dbReference type="InterPro" id="IPR004843">
    <property type="entry name" value="Calcineurin-like_PHP"/>
</dbReference>
<dbReference type="InterPro" id="IPR014576">
    <property type="entry name" value="Pesterase_YhaO"/>
</dbReference>
<accession>A0ABW1UF63</accession>
<keyword evidence="3" id="KW-0540">Nuclease</keyword>
<feature type="domain" description="Calcineurin-like phosphoesterase" evidence="2">
    <location>
        <begin position="1"/>
        <end position="196"/>
    </location>
</feature>
<dbReference type="InterPro" id="IPR041796">
    <property type="entry name" value="Mre11_N"/>
</dbReference>
<evidence type="ECO:0000313" key="4">
    <source>
        <dbReference type="Proteomes" id="UP001596227"/>
    </source>
</evidence>
<reference evidence="4" key="1">
    <citation type="journal article" date="2019" name="Int. J. Syst. Evol. Microbiol.">
        <title>The Global Catalogue of Microorganisms (GCM) 10K type strain sequencing project: providing services to taxonomists for standard genome sequencing and annotation.</title>
        <authorList>
            <consortium name="The Broad Institute Genomics Platform"/>
            <consortium name="The Broad Institute Genome Sequencing Center for Infectious Disease"/>
            <person name="Wu L."/>
            <person name="Ma J."/>
        </authorList>
    </citation>
    <scope>NUCLEOTIDE SEQUENCE [LARGE SCALE GENOMIC DNA]</scope>
    <source>
        <strain evidence="4">CCM 8934</strain>
    </source>
</reference>